<dbReference type="AlphaFoldDB" id="A0A835DH41"/>
<evidence type="ECO:0000313" key="1">
    <source>
        <dbReference type="EMBL" id="KAF8400532.1"/>
    </source>
</evidence>
<evidence type="ECO:0000313" key="2">
    <source>
        <dbReference type="Proteomes" id="UP000655225"/>
    </source>
</evidence>
<protein>
    <submittedName>
        <fullName evidence="1">Uncharacterized protein</fullName>
    </submittedName>
</protein>
<dbReference type="EMBL" id="JABCRI010000009">
    <property type="protein sequence ID" value="KAF8400532.1"/>
    <property type="molecule type" value="Genomic_DNA"/>
</dbReference>
<gene>
    <name evidence="1" type="ORF">HHK36_013831</name>
</gene>
<dbReference type="Proteomes" id="UP000655225">
    <property type="component" value="Unassembled WGS sequence"/>
</dbReference>
<comment type="caution">
    <text evidence="1">The sequence shown here is derived from an EMBL/GenBank/DDBJ whole genome shotgun (WGS) entry which is preliminary data.</text>
</comment>
<name>A0A835DH41_TETSI</name>
<proteinExistence type="predicted"/>
<keyword evidence="2" id="KW-1185">Reference proteome</keyword>
<organism evidence="1 2">
    <name type="scientific">Tetracentron sinense</name>
    <name type="common">Spur-leaf</name>
    <dbReference type="NCBI Taxonomy" id="13715"/>
    <lineage>
        <taxon>Eukaryota</taxon>
        <taxon>Viridiplantae</taxon>
        <taxon>Streptophyta</taxon>
        <taxon>Embryophyta</taxon>
        <taxon>Tracheophyta</taxon>
        <taxon>Spermatophyta</taxon>
        <taxon>Magnoliopsida</taxon>
        <taxon>Trochodendrales</taxon>
        <taxon>Trochodendraceae</taxon>
        <taxon>Tetracentron</taxon>
    </lineage>
</organism>
<reference evidence="1 2" key="1">
    <citation type="submission" date="2020-04" db="EMBL/GenBank/DDBJ databases">
        <title>Plant Genome Project.</title>
        <authorList>
            <person name="Zhang R.-G."/>
        </authorList>
    </citation>
    <scope>NUCLEOTIDE SEQUENCE [LARGE SCALE GENOMIC DNA]</scope>
    <source>
        <strain evidence="1">YNK0</strain>
        <tissue evidence="1">Leaf</tissue>
    </source>
</reference>
<sequence length="107" mass="11743">MYCFGGVVEERNDGDENSILEASTFKSSIMKQALTGGEPSQQTLDKEGLCFSSMNSTYCLAISSLNTHFSAGAIYIFLLHYFKEAHSPLLAAITCEIPTIRGFFCII</sequence>
<accession>A0A835DH41</accession>